<dbReference type="SUPFAM" id="SSF55874">
    <property type="entry name" value="ATPase domain of HSP90 chaperone/DNA topoisomerase II/histidine kinase"/>
    <property type="match status" value="1"/>
</dbReference>
<keyword evidence="7 9" id="KW-0902">Two-component regulatory system</keyword>
<dbReference type="SMART" id="SM00387">
    <property type="entry name" value="HATPase_c"/>
    <property type="match status" value="1"/>
</dbReference>
<dbReference type="InterPro" id="IPR003594">
    <property type="entry name" value="HATPase_dom"/>
</dbReference>
<dbReference type="Proteomes" id="UP000767446">
    <property type="component" value="Unassembled WGS sequence"/>
</dbReference>
<evidence type="ECO:0000256" key="8">
    <source>
        <dbReference type="ARBA" id="ARBA00023108"/>
    </source>
</evidence>
<dbReference type="FunFam" id="1.10.287.130:FF:000154">
    <property type="entry name" value="Adaptive-response sensory kinase"/>
    <property type="match status" value="1"/>
</dbReference>
<reference evidence="11" key="1">
    <citation type="submission" date="2021-02" db="EMBL/GenBank/DDBJ databases">
        <title>Metagenome analyses of Stigonema ocellatum DSM 106950, Chlorogloea purpurea SAG 13.99 and Gomphosphaeria aponina DSM 107014.</title>
        <authorList>
            <person name="Marter P."/>
            <person name="Huang S."/>
        </authorList>
    </citation>
    <scope>NUCLEOTIDE SEQUENCE</scope>
    <source>
        <strain evidence="11">JP213</strain>
    </source>
</reference>
<dbReference type="InterPro" id="IPR023527">
    <property type="entry name" value="Kinase_SasA"/>
</dbReference>
<evidence type="ECO:0000256" key="2">
    <source>
        <dbReference type="ARBA" id="ARBA00022553"/>
    </source>
</evidence>
<feature type="domain" description="Histidine kinase" evidence="10">
    <location>
        <begin position="168"/>
        <end position="390"/>
    </location>
</feature>
<dbReference type="Gene3D" id="1.10.287.130">
    <property type="match status" value="1"/>
</dbReference>
<proteinExistence type="inferred from homology"/>
<organism evidence="11 12">
    <name type="scientific">Gomphosphaeria aponina SAG 52.96 = DSM 107014</name>
    <dbReference type="NCBI Taxonomy" id="1521640"/>
    <lineage>
        <taxon>Bacteria</taxon>
        <taxon>Bacillati</taxon>
        <taxon>Cyanobacteriota</taxon>
        <taxon>Cyanophyceae</taxon>
        <taxon>Oscillatoriophycideae</taxon>
        <taxon>Chroococcales</taxon>
        <taxon>Gomphosphaeriaceae</taxon>
        <taxon>Gomphosphaeria</taxon>
    </lineage>
</organism>
<evidence type="ECO:0000259" key="10">
    <source>
        <dbReference type="PROSITE" id="PS50109"/>
    </source>
</evidence>
<dbReference type="InterPro" id="IPR050736">
    <property type="entry name" value="Sensor_HK_Regulatory"/>
</dbReference>
<evidence type="ECO:0000313" key="11">
    <source>
        <dbReference type="EMBL" id="MBR8828669.1"/>
    </source>
</evidence>
<dbReference type="PANTHER" id="PTHR43711">
    <property type="entry name" value="TWO-COMPONENT HISTIDINE KINASE"/>
    <property type="match status" value="1"/>
</dbReference>
<dbReference type="InterPro" id="IPR004358">
    <property type="entry name" value="Sig_transdc_His_kin-like_C"/>
</dbReference>
<dbReference type="InterPro" id="IPR005467">
    <property type="entry name" value="His_kinase_dom"/>
</dbReference>
<dbReference type="GO" id="GO:0000155">
    <property type="term" value="F:phosphorelay sensor kinase activity"/>
    <property type="evidence" value="ECO:0007669"/>
    <property type="project" value="InterPro"/>
</dbReference>
<comment type="subunit">
    <text evidence="9">Homooligomerizes. Interacts with KaiC. Participates in the KaiABC clock complex, whose core is composed of a KaiC homohexamer, 6 KaiB and up to 6 KaiA dimers. SasA and KaiB(fs) compete to bind to KaiC.</text>
</comment>
<feature type="modified residue" description="Phosphohistidine; by autocatalysis" evidence="9">
    <location>
        <position position="171"/>
    </location>
</feature>
<dbReference type="InterPro" id="IPR036097">
    <property type="entry name" value="HisK_dim/P_sf"/>
</dbReference>
<gene>
    <name evidence="9" type="primary">sasA</name>
    <name evidence="11" type="ORF">DSM107014_12350</name>
</gene>
<dbReference type="InterPro" id="IPR036890">
    <property type="entry name" value="HATPase_C_sf"/>
</dbReference>
<dbReference type="SUPFAM" id="SSF52833">
    <property type="entry name" value="Thioredoxin-like"/>
    <property type="match status" value="1"/>
</dbReference>
<dbReference type="SMART" id="SM00388">
    <property type="entry name" value="HisKA"/>
    <property type="match status" value="1"/>
</dbReference>
<comment type="domain">
    <text evidence="9">The N-terminus interacts with KaiC, while the C-terminal histidine kinase domain autophosphorylates and is probably responsible for self-oligomerization. The N-terminal domain stimulates the C-terminus to autophosphorylate.</text>
</comment>
<evidence type="ECO:0000256" key="6">
    <source>
        <dbReference type="ARBA" id="ARBA00022840"/>
    </source>
</evidence>
<dbReference type="GO" id="GO:0007623">
    <property type="term" value="P:circadian rhythm"/>
    <property type="evidence" value="ECO:0007669"/>
    <property type="project" value="UniProtKB-UniRule"/>
</dbReference>
<dbReference type="Pfam" id="PF02518">
    <property type="entry name" value="HATPase_c"/>
    <property type="match status" value="1"/>
</dbReference>
<evidence type="ECO:0000256" key="5">
    <source>
        <dbReference type="ARBA" id="ARBA00022777"/>
    </source>
</evidence>
<dbReference type="PRINTS" id="PR00344">
    <property type="entry name" value="BCTRLSENSOR"/>
</dbReference>
<dbReference type="InterPro" id="IPR003661">
    <property type="entry name" value="HisK_dim/P_dom"/>
</dbReference>
<dbReference type="InterPro" id="IPR036249">
    <property type="entry name" value="Thioredoxin-like_sf"/>
</dbReference>
<dbReference type="NCBIfam" id="NF006800">
    <property type="entry name" value="PRK09303.1"/>
    <property type="match status" value="1"/>
</dbReference>
<dbReference type="PROSITE" id="PS50109">
    <property type="entry name" value="HIS_KIN"/>
    <property type="match status" value="1"/>
</dbReference>
<name>A0A941GQV5_9CHRO</name>
<dbReference type="EC" id="2.7.13.3" evidence="9"/>
<sequence>MLNQSKQAATGGNTFEQVSYELILFVDDSASSQEYIQQIQGYLQSWQLGSLLKLQVIELRAQPHLVEHFRLVATPALVKISPAPRHTLAGSDLIAQLKKWLPRWQALPQQQAENGNENGNSSSTSCTGITSVGYSAELMRLSDEIFRLKQEKEALLEQLQFKDQVLAMLAHDLRSPLTAASLAVETLELAQNQPDPETSKKIKKQLYRQARSQFQIMNRMITDLLQASSSISKKLEVKPEKLSLQNLCAQITTQLTPRLQQKFQHLKQDIPQDLPAVYADEELIRQLLVNLLDNAIKYTPAAGTITLSILHRTAQKIQVNVSDTGPGIPEAKRERIFDGHFRLQRDQSQEGYGLGLSLCRKIVCAHYGEIWVDSVTGGGSSFQFTLPVYR</sequence>
<evidence type="ECO:0000256" key="7">
    <source>
        <dbReference type="ARBA" id="ARBA00023012"/>
    </source>
</evidence>
<keyword evidence="2 9" id="KW-0597">Phosphoprotein</keyword>
<keyword evidence="3 9" id="KW-0808">Transferase</keyword>
<evidence type="ECO:0000256" key="3">
    <source>
        <dbReference type="ARBA" id="ARBA00022679"/>
    </source>
</evidence>
<comment type="function">
    <text evidence="9">Member of the two-component regulatory system SasA/RpaA involved in genome-wide circadian gene expression. One of several clock output pathways. Participates in the Kai clock protein complex, the main circadian regulator in cyanobacteria, via its interaction with KaiC. KaiC enhances the autophosphorylation activity of SasA, which then transfers its phosphate group to RpaA to activate it. In addition to its output function, recruits fold-shifted KaiB (KaiB(fs)) to KaiC to cooperatively form the KaiB(6):KaiC(6) complex (independent of SasA kinase activity). Required for robustness of the circadian rhythm of gene expression and is involved in clock output, also required for adaptation to light/dark cycles.</text>
</comment>
<dbReference type="PANTHER" id="PTHR43711:SF26">
    <property type="entry name" value="SENSOR HISTIDINE KINASE RCSC"/>
    <property type="match status" value="1"/>
</dbReference>
<keyword evidence="4 9" id="KW-0547">Nucleotide-binding</keyword>
<evidence type="ECO:0000313" key="12">
    <source>
        <dbReference type="Proteomes" id="UP000767446"/>
    </source>
</evidence>
<protein>
    <recommendedName>
        <fullName evidence="9">Adaptive-response sensory-kinase SasA</fullName>
        <ecNumber evidence="9">2.7.13.3</ecNumber>
    </recommendedName>
    <alternativeName>
        <fullName evidence="9">Sensor histidine kinase SasA</fullName>
    </alternativeName>
</protein>
<dbReference type="Gene3D" id="3.30.565.10">
    <property type="entry name" value="Histidine kinase-like ATPase, C-terminal domain"/>
    <property type="match status" value="1"/>
</dbReference>
<dbReference type="HAMAP" id="MF_01837">
    <property type="entry name" value="Kinase_SasA"/>
    <property type="match status" value="1"/>
</dbReference>
<dbReference type="CDD" id="cd00082">
    <property type="entry name" value="HisKA"/>
    <property type="match status" value="1"/>
</dbReference>
<keyword evidence="8 9" id="KW-0090">Biological rhythms</keyword>
<keyword evidence="6 9" id="KW-0067">ATP-binding</keyword>
<comment type="caution">
    <text evidence="11">The sequence shown here is derived from an EMBL/GenBank/DDBJ whole genome shotgun (WGS) entry which is preliminary data.</text>
</comment>
<dbReference type="EMBL" id="JADQBC010000081">
    <property type="protein sequence ID" value="MBR8828669.1"/>
    <property type="molecule type" value="Genomic_DNA"/>
</dbReference>
<dbReference type="InterPro" id="IPR011649">
    <property type="entry name" value="KaiB_domain"/>
</dbReference>
<dbReference type="GO" id="GO:0005524">
    <property type="term" value="F:ATP binding"/>
    <property type="evidence" value="ECO:0007669"/>
    <property type="project" value="UniProtKB-KW"/>
</dbReference>
<accession>A0A941GQV5</accession>
<dbReference type="AlphaFoldDB" id="A0A941GQV5"/>
<dbReference type="Gene3D" id="3.40.30.10">
    <property type="entry name" value="Glutaredoxin"/>
    <property type="match status" value="1"/>
</dbReference>
<dbReference type="CDD" id="cd02978">
    <property type="entry name" value="KaiB_like"/>
    <property type="match status" value="1"/>
</dbReference>
<comment type="catalytic activity">
    <reaction evidence="1 9">
        <text>ATP + protein L-histidine = ADP + protein N-phospho-L-histidine.</text>
        <dbReference type="EC" id="2.7.13.3"/>
    </reaction>
</comment>
<keyword evidence="5 9" id="KW-0418">Kinase</keyword>
<dbReference type="FunFam" id="3.30.565.10:FF:000006">
    <property type="entry name" value="Sensor histidine kinase WalK"/>
    <property type="match status" value="1"/>
</dbReference>
<dbReference type="Pfam" id="PF07689">
    <property type="entry name" value="KaiB"/>
    <property type="match status" value="1"/>
</dbReference>
<dbReference type="CDD" id="cd00075">
    <property type="entry name" value="HATPase"/>
    <property type="match status" value="1"/>
</dbReference>
<evidence type="ECO:0000256" key="9">
    <source>
        <dbReference type="HAMAP-Rule" id="MF_01837"/>
    </source>
</evidence>
<dbReference type="Pfam" id="PF00512">
    <property type="entry name" value="HisKA"/>
    <property type="match status" value="1"/>
</dbReference>
<dbReference type="SMART" id="SM01248">
    <property type="entry name" value="KaiB"/>
    <property type="match status" value="1"/>
</dbReference>
<evidence type="ECO:0000256" key="4">
    <source>
        <dbReference type="ARBA" id="ARBA00022741"/>
    </source>
</evidence>
<dbReference type="SUPFAM" id="SSF47384">
    <property type="entry name" value="Homodimeric domain of signal transducing histidine kinase"/>
    <property type="match status" value="1"/>
</dbReference>
<evidence type="ECO:0000256" key="1">
    <source>
        <dbReference type="ARBA" id="ARBA00000085"/>
    </source>
</evidence>